<protein>
    <recommendedName>
        <fullName evidence="4">RRM domain-containing protein</fullName>
    </recommendedName>
</protein>
<evidence type="ECO:0000313" key="2">
    <source>
        <dbReference type="EMBL" id="OCL12998.1"/>
    </source>
</evidence>
<accession>A0A8E2F9V1</accession>
<name>A0A8E2F9V1_9PEZI</name>
<feature type="region of interest" description="Disordered" evidence="1">
    <location>
        <begin position="435"/>
        <end position="456"/>
    </location>
</feature>
<dbReference type="GO" id="GO:0003676">
    <property type="term" value="F:nucleic acid binding"/>
    <property type="evidence" value="ECO:0007669"/>
    <property type="project" value="InterPro"/>
</dbReference>
<dbReference type="OrthoDB" id="3595585at2759"/>
<feature type="compositionally biased region" description="Basic and acidic residues" evidence="1">
    <location>
        <begin position="171"/>
        <end position="200"/>
    </location>
</feature>
<dbReference type="SUPFAM" id="SSF54928">
    <property type="entry name" value="RNA-binding domain, RBD"/>
    <property type="match status" value="1"/>
</dbReference>
<proteinExistence type="predicted"/>
<evidence type="ECO:0000313" key="3">
    <source>
        <dbReference type="Proteomes" id="UP000250140"/>
    </source>
</evidence>
<feature type="region of interest" description="Disordered" evidence="1">
    <location>
        <begin position="137"/>
        <end position="236"/>
    </location>
</feature>
<evidence type="ECO:0000256" key="1">
    <source>
        <dbReference type="SAM" id="MobiDB-lite"/>
    </source>
</evidence>
<feature type="compositionally biased region" description="Low complexity" evidence="1">
    <location>
        <begin position="337"/>
        <end position="376"/>
    </location>
</feature>
<evidence type="ECO:0008006" key="4">
    <source>
        <dbReference type="Google" id="ProtNLM"/>
    </source>
</evidence>
<keyword evidence="3" id="KW-1185">Reference proteome</keyword>
<reference evidence="2 3" key="1">
    <citation type="journal article" date="2016" name="Nat. Commun.">
        <title>Ectomycorrhizal ecology is imprinted in the genome of the dominant symbiotic fungus Cenococcum geophilum.</title>
        <authorList>
            <consortium name="DOE Joint Genome Institute"/>
            <person name="Peter M."/>
            <person name="Kohler A."/>
            <person name="Ohm R.A."/>
            <person name="Kuo A."/>
            <person name="Krutzmann J."/>
            <person name="Morin E."/>
            <person name="Arend M."/>
            <person name="Barry K.W."/>
            <person name="Binder M."/>
            <person name="Choi C."/>
            <person name="Clum A."/>
            <person name="Copeland A."/>
            <person name="Grisel N."/>
            <person name="Haridas S."/>
            <person name="Kipfer T."/>
            <person name="LaButti K."/>
            <person name="Lindquist E."/>
            <person name="Lipzen A."/>
            <person name="Maire R."/>
            <person name="Meier B."/>
            <person name="Mihaltcheva S."/>
            <person name="Molinier V."/>
            <person name="Murat C."/>
            <person name="Poggeler S."/>
            <person name="Quandt C.A."/>
            <person name="Sperisen C."/>
            <person name="Tritt A."/>
            <person name="Tisserant E."/>
            <person name="Crous P.W."/>
            <person name="Henrissat B."/>
            <person name="Nehls U."/>
            <person name="Egli S."/>
            <person name="Spatafora J.W."/>
            <person name="Grigoriev I.V."/>
            <person name="Martin F.M."/>
        </authorList>
    </citation>
    <scope>NUCLEOTIDE SEQUENCE [LARGE SCALE GENOMIC DNA]</scope>
    <source>
        <strain evidence="2 3">CBS 207.34</strain>
    </source>
</reference>
<sequence>MPTAPALNRPPKARSACTTKPSSAARSSQASPSDEATRTRLHITPFSPALLKTFVPPSLLQSATNISYHSVQTFPEKGFGYVELPTMEAQKLKKKLNGSILKGSKIRIEDAKPEKRKVEEKDETSILELEVRLAKRAKKEEKKDGVLPGFELPDKRKVKRGWTEPPVQGKAKIDKDKKDRKDKKEKLKESKYTKDPEMLFRTKLTPVAAAAASSGKAEKIKDKKKSKNSRGVVVHEFSKTTKHASFLKSNQISKTTKPATEYVDGKGWVDEDGDVVEAETRKARRSRVIELAEAPKEVVQIGILGADEEASSSKDEDASKAKISHKSTNPVAPPADSSESMTSSSDETSSVISSSSGSESESESASQASSSSVSSSIPTKPLQNVTITPASPHEIKEVHPLEALFKRPQPPMLSLTPSATPTRLAPINTSFSFFGDENADADMDTGANPPHTPFTRQDLQWRELRSAAPTPDTAAIGGRFTFPWENNGNGEDDEEDAEAGAELNDNTKANAATYAYDGEDEEEEGDMDMADANLTPLGARTLRSGKSLSGAEGEENGEGDESAFAKWFWEHRGENNRAWKKRRREALKVKRQRENRRVGRKVV</sequence>
<feature type="compositionally biased region" description="Acidic residues" evidence="1">
    <location>
        <begin position="517"/>
        <end position="529"/>
    </location>
</feature>
<feature type="compositionally biased region" description="Basic and acidic residues" evidence="1">
    <location>
        <begin position="287"/>
        <end position="296"/>
    </location>
</feature>
<dbReference type="Gene3D" id="3.30.70.330">
    <property type="match status" value="1"/>
</dbReference>
<feature type="region of interest" description="Disordered" evidence="1">
    <location>
        <begin position="249"/>
        <end position="422"/>
    </location>
</feature>
<feature type="compositionally biased region" description="Low complexity" evidence="1">
    <location>
        <begin position="21"/>
        <end position="33"/>
    </location>
</feature>
<feature type="compositionally biased region" description="Polar residues" evidence="1">
    <location>
        <begin position="249"/>
        <end position="258"/>
    </location>
</feature>
<dbReference type="InterPro" id="IPR012677">
    <property type="entry name" value="Nucleotide-bd_a/b_plait_sf"/>
</dbReference>
<feature type="compositionally biased region" description="Acidic residues" evidence="1">
    <location>
        <begin position="552"/>
        <end position="561"/>
    </location>
</feature>
<feature type="region of interest" description="Disordered" evidence="1">
    <location>
        <begin position="541"/>
        <end position="561"/>
    </location>
</feature>
<feature type="region of interest" description="Disordered" evidence="1">
    <location>
        <begin position="468"/>
        <end position="529"/>
    </location>
</feature>
<dbReference type="AlphaFoldDB" id="A0A8E2F9V1"/>
<dbReference type="InterPro" id="IPR035979">
    <property type="entry name" value="RBD_domain_sf"/>
</dbReference>
<organism evidence="2 3">
    <name type="scientific">Glonium stellatum</name>
    <dbReference type="NCBI Taxonomy" id="574774"/>
    <lineage>
        <taxon>Eukaryota</taxon>
        <taxon>Fungi</taxon>
        <taxon>Dikarya</taxon>
        <taxon>Ascomycota</taxon>
        <taxon>Pezizomycotina</taxon>
        <taxon>Dothideomycetes</taxon>
        <taxon>Pleosporomycetidae</taxon>
        <taxon>Gloniales</taxon>
        <taxon>Gloniaceae</taxon>
        <taxon>Glonium</taxon>
    </lineage>
</organism>
<dbReference type="EMBL" id="KV748799">
    <property type="protein sequence ID" value="OCL12998.1"/>
    <property type="molecule type" value="Genomic_DNA"/>
</dbReference>
<dbReference type="Proteomes" id="UP000250140">
    <property type="component" value="Unassembled WGS sequence"/>
</dbReference>
<feature type="compositionally biased region" description="Polar residues" evidence="1">
    <location>
        <begin position="377"/>
        <end position="389"/>
    </location>
</feature>
<gene>
    <name evidence="2" type="ORF">AOQ84DRAFT_283982</name>
</gene>
<feature type="compositionally biased region" description="Acidic residues" evidence="1">
    <location>
        <begin position="490"/>
        <end position="499"/>
    </location>
</feature>
<feature type="region of interest" description="Disordered" evidence="1">
    <location>
        <begin position="1"/>
        <end position="39"/>
    </location>
</feature>
<feature type="compositionally biased region" description="Basic and acidic residues" evidence="1">
    <location>
        <begin position="311"/>
        <end position="320"/>
    </location>
</feature>